<dbReference type="AlphaFoldDB" id="A0AAD5SY44"/>
<dbReference type="InterPro" id="IPR011990">
    <property type="entry name" value="TPR-like_helical_dom_sf"/>
</dbReference>
<comment type="caution">
    <text evidence="1">The sequence shown here is derived from an EMBL/GenBank/DDBJ whole genome shotgun (WGS) entry which is preliminary data.</text>
</comment>
<gene>
    <name evidence="1" type="ORF">HK100_000807</name>
</gene>
<dbReference type="Gene3D" id="1.25.40.10">
    <property type="entry name" value="Tetratricopeptide repeat domain"/>
    <property type="match status" value="1"/>
</dbReference>
<dbReference type="EMBL" id="JADGJH010001162">
    <property type="protein sequence ID" value="KAJ3117537.1"/>
    <property type="molecule type" value="Genomic_DNA"/>
</dbReference>
<organism evidence="1 2">
    <name type="scientific">Physocladia obscura</name>
    <dbReference type="NCBI Taxonomy" id="109957"/>
    <lineage>
        <taxon>Eukaryota</taxon>
        <taxon>Fungi</taxon>
        <taxon>Fungi incertae sedis</taxon>
        <taxon>Chytridiomycota</taxon>
        <taxon>Chytridiomycota incertae sedis</taxon>
        <taxon>Chytridiomycetes</taxon>
        <taxon>Chytridiales</taxon>
        <taxon>Chytriomycetaceae</taxon>
        <taxon>Physocladia</taxon>
    </lineage>
</organism>
<sequence>MSKTVTHRLIESSSSSLARSDLLKKEKVDRTKDSSTTLLCDDNDVNSESPARNSIGISFETTCIPDFADCIHQDTETASSLPNIYSPSSFSSLCLVNISAITTEVTNVIVKKTHTTTAATAPTAKTRKTTSKLYEISNHFASLAASSLFSKDIESALQNYTAAIEICLFPCSRTIAEFDRNANLPPSRNSPASHGPSLVTRLLRLVPPAVYNPVPPPPTLFVDRARARVAFGDFAGAVDDCDVVVNQVLNGVGVFSHHDYHCGGSSSCGDAIVAAAARWVRGIAAMGMGSYESAVNDFRVVLAAATRNMVDNVDDNAVYQIIFGVKHQRDTGALKPMPTQTNKNSNCKKKKLQKIIERKLRICVRFLAEKNADEAVTREITKHVKLYSNNEQQQSLLDGVEEKQQRVSVNYFTLSHDNDSDVERNNNSGNSDLRNAQQFFRTAQQIQLLFSSIITRISMFFVATAEQSDSLSSSYFSYSSSEWMPMSNEITDPDTIQNTNKLTKLLCLSKTTTATTSQNSTLHSGFSCPSQIFRHLGAIETLFSTTLSSSLHGIISPASIHIILPILAAIAHHNTLSFARSFRLTRLMHAFCAALTQLSSSSPQNHPAVITHTMQHAMRLLNVCFTNTSKEQEKEEEACIDTVVQECAATRESVCVWSMFLNTAIRMLVDLADEFEEEVSVLSLVPGGGTVIPRVVVDAFGVLRAVIRADFEYAGQQGDCCRCCCFEIDLDLLAVGLKRWIELCGECLNGNLVLGDACRILILLLDDGGSCSYRIHVEHLKRVIDFESLADILVNIQLTEDSILDIVEECIEILLK</sequence>
<dbReference type="Proteomes" id="UP001211907">
    <property type="component" value="Unassembled WGS sequence"/>
</dbReference>
<accession>A0AAD5SY44</accession>
<proteinExistence type="predicted"/>
<protein>
    <submittedName>
        <fullName evidence="1">Uncharacterized protein</fullName>
    </submittedName>
</protein>
<name>A0AAD5SY44_9FUNG</name>
<keyword evidence="2" id="KW-1185">Reference proteome</keyword>
<evidence type="ECO:0000313" key="2">
    <source>
        <dbReference type="Proteomes" id="UP001211907"/>
    </source>
</evidence>
<evidence type="ECO:0000313" key="1">
    <source>
        <dbReference type="EMBL" id="KAJ3117537.1"/>
    </source>
</evidence>
<reference evidence="1" key="1">
    <citation type="submission" date="2020-05" db="EMBL/GenBank/DDBJ databases">
        <title>Phylogenomic resolution of chytrid fungi.</title>
        <authorList>
            <person name="Stajich J.E."/>
            <person name="Amses K."/>
            <person name="Simmons R."/>
            <person name="Seto K."/>
            <person name="Myers J."/>
            <person name="Bonds A."/>
            <person name="Quandt C.A."/>
            <person name="Barry K."/>
            <person name="Liu P."/>
            <person name="Grigoriev I."/>
            <person name="Longcore J.E."/>
            <person name="James T.Y."/>
        </authorList>
    </citation>
    <scope>NUCLEOTIDE SEQUENCE</scope>
    <source>
        <strain evidence="1">JEL0513</strain>
    </source>
</reference>
<dbReference type="SUPFAM" id="SSF48452">
    <property type="entry name" value="TPR-like"/>
    <property type="match status" value="1"/>
</dbReference>